<feature type="domain" description="SLH" evidence="2">
    <location>
        <begin position="547"/>
        <end position="610"/>
    </location>
</feature>
<feature type="region of interest" description="Disordered" evidence="1">
    <location>
        <begin position="422"/>
        <end position="446"/>
    </location>
</feature>
<comment type="caution">
    <text evidence="3">The sequence shown here is derived from an EMBL/GenBank/DDBJ whole genome shotgun (WGS) entry which is preliminary data.</text>
</comment>
<name>A0A229UWF7_9BACL</name>
<protein>
    <recommendedName>
        <fullName evidence="2">SLH domain-containing protein</fullName>
    </recommendedName>
</protein>
<dbReference type="Pfam" id="PF19077">
    <property type="entry name" value="Big_13"/>
    <property type="match status" value="5"/>
</dbReference>
<dbReference type="Gene3D" id="2.60.40.1800">
    <property type="match status" value="5"/>
</dbReference>
<dbReference type="InterPro" id="IPR044016">
    <property type="entry name" value="Big_13"/>
</dbReference>
<sequence length="736" mass="73999">MAADASGNWSLTLAAPLADGPHTSLAAASDAAGNMSPNSNTVTFTVDTTAPAAPVITAPANGSTTNDSTPTISGTAEVNSTVSVKVDGTAVGTVAADASGNWSFTLAAALTDGPHASIATAADALGNISPNSTPVTFTVDTTAPAAPVVTVPVDGSTTNDSTPTISGTAEANSAVSVKVDGAAVGTVAADGTGSWLITLVAPLADGLHSSNATAADAAGNMSPVSAPVTFTVDVAAPAAPVITNPANGSVTNDSTPTISGTAEANSVVTVKVDGAAVGTPAADGTGNWVFTLVAPLADGPHTAIAAAADAVGNPSANSNSITFTVDTTAPGVPVITVPANGSATNDSTPAISGTAEANSVVTVKVDGVAAGTSTADGTGSWLFTPVTPLAGGPHTAAAAAADAVGNVSADSNTVSFTVTIPVSSSDDDSSSSSSSSSSPAAPASEEKPALIRLSAAAGGKELALTPVFSQTIYVYRAEVNEEEAEIRGERSSASLTFKLNGEEWNGISKVKLTEGHNIFAIELSSPGGLKQTYTLNLHRNVIRPGNGNGCPFIDLIGHWSESEVCEAYTHQIVQGYDAAHFVPDNKITRAEFVTLLLRVHIVDTQALSAGVPVFKDQELLPEWSKEAVHKGTAVGIIEGYPDGAFRPNNEISRAEMAVLLSKSFQWKAEPGPTIFKDDAAIPEWARSEVKAANTQNVLNGRAGGNFAADGQATRAEAAVALLRVWKELHKTDAPQP</sequence>
<dbReference type="PROSITE" id="PS51272">
    <property type="entry name" value="SLH"/>
    <property type="match status" value="3"/>
</dbReference>
<feature type="domain" description="SLH" evidence="2">
    <location>
        <begin position="611"/>
        <end position="674"/>
    </location>
</feature>
<dbReference type="Proteomes" id="UP000215509">
    <property type="component" value="Unassembled WGS sequence"/>
</dbReference>
<gene>
    <name evidence="3" type="ORF">CF651_04570</name>
</gene>
<dbReference type="EMBL" id="NMQW01000004">
    <property type="protein sequence ID" value="OXM87601.1"/>
    <property type="molecule type" value="Genomic_DNA"/>
</dbReference>
<evidence type="ECO:0000313" key="4">
    <source>
        <dbReference type="Proteomes" id="UP000215509"/>
    </source>
</evidence>
<organism evidence="3 4">
    <name type="scientific">Paenibacillus rigui</name>
    <dbReference type="NCBI Taxonomy" id="554312"/>
    <lineage>
        <taxon>Bacteria</taxon>
        <taxon>Bacillati</taxon>
        <taxon>Bacillota</taxon>
        <taxon>Bacilli</taxon>
        <taxon>Bacillales</taxon>
        <taxon>Paenibacillaceae</taxon>
        <taxon>Paenibacillus</taxon>
    </lineage>
</organism>
<dbReference type="AlphaFoldDB" id="A0A229UWF7"/>
<dbReference type="InterPro" id="IPR001119">
    <property type="entry name" value="SLH_dom"/>
</dbReference>
<feature type="compositionally biased region" description="Low complexity" evidence="1">
    <location>
        <begin position="430"/>
        <end position="443"/>
    </location>
</feature>
<dbReference type="PANTHER" id="PTHR43308">
    <property type="entry name" value="OUTER MEMBRANE PROTEIN ALPHA-RELATED"/>
    <property type="match status" value="1"/>
</dbReference>
<evidence type="ECO:0000256" key="1">
    <source>
        <dbReference type="SAM" id="MobiDB-lite"/>
    </source>
</evidence>
<evidence type="ECO:0000259" key="2">
    <source>
        <dbReference type="PROSITE" id="PS51272"/>
    </source>
</evidence>
<dbReference type="PANTHER" id="PTHR43308:SF5">
    <property type="entry name" value="S-LAYER PROTEIN _ PEPTIDOGLYCAN ENDO-BETA-N-ACETYLGLUCOSAMINIDASE"/>
    <property type="match status" value="1"/>
</dbReference>
<feature type="domain" description="SLH" evidence="2">
    <location>
        <begin position="675"/>
        <end position="735"/>
    </location>
</feature>
<reference evidence="3 4" key="1">
    <citation type="submission" date="2017-07" db="EMBL/GenBank/DDBJ databases">
        <title>Genome sequencing and assembly of Paenibacillus rigui.</title>
        <authorList>
            <person name="Mayilraj S."/>
        </authorList>
    </citation>
    <scope>NUCLEOTIDE SEQUENCE [LARGE SCALE GENOMIC DNA]</scope>
    <source>
        <strain evidence="3 4">JCM 16352</strain>
    </source>
</reference>
<keyword evidence="4" id="KW-1185">Reference proteome</keyword>
<evidence type="ECO:0000313" key="3">
    <source>
        <dbReference type="EMBL" id="OXM87601.1"/>
    </source>
</evidence>
<dbReference type="Pfam" id="PF00395">
    <property type="entry name" value="SLH"/>
    <property type="match status" value="3"/>
</dbReference>
<dbReference type="NCBIfam" id="NF033510">
    <property type="entry name" value="Ca_tandemer"/>
    <property type="match status" value="4"/>
</dbReference>
<proteinExistence type="predicted"/>
<dbReference type="InterPro" id="IPR051465">
    <property type="entry name" value="Cell_Envelope_Struct_Comp"/>
</dbReference>
<accession>A0A229UWF7</accession>